<accession>A0AB34IPN8</accession>
<dbReference type="AlphaFoldDB" id="A0AB34IPN8"/>
<protein>
    <submittedName>
        <fullName evidence="3">Uncharacterized protein</fullName>
    </submittedName>
</protein>
<proteinExistence type="predicted"/>
<dbReference type="EMBL" id="JBGBPQ010000021">
    <property type="protein sequence ID" value="KAL1503644.1"/>
    <property type="molecule type" value="Genomic_DNA"/>
</dbReference>
<keyword evidence="4" id="KW-1185">Reference proteome</keyword>
<keyword evidence="1" id="KW-0175">Coiled coil</keyword>
<feature type="coiled-coil region" evidence="1">
    <location>
        <begin position="94"/>
        <end position="128"/>
    </location>
</feature>
<organism evidence="3 4">
    <name type="scientific">Prymnesium parvum</name>
    <name type="common">Toxic golden alga</name>
    <dbReference type="NCBI Taxonomy" id="97485"/>
    <lineage>
        <taxon>Eukaryota</taxon>
        <taxon>Haptista</taxon>
        <taxon>Haptophyta</taxon>
        <taxon>Prymnesiophyceae</taxon>
        <taxon>Prymnesiales</taxon>
        <taxon>Prymnesiaceae</taxon>
        <taxon>Prymnesium</taxon>
    </lineage>
</organism>
<gene>
    <name evidence="3" type="ORF">AB1Y20_012118</name>
</gene>
<feature type="region of interest" description="Disordered" evidence="2">
    <location>
        <begin position="1"/>
        <end position="23"/>
    </location>
</feature>
<evidence type="ECO:0000313" key="3">
    <source>
        <dbReference type="EMBL" id="KAL1503644.1"/>
    </source>
</evidence>
<evidence type="ECO:0000256" key="2">
    <source>
        <dbReference type="SAM" id="MobiDB-lite"/>
    </source>
</evidence>
<sequence>MNEKRLSNLDIVPPGQTSGAVATDPDQIELPAVVLACGRFRSGKTVAVVNLLRMLPFDRIFWVGTTYLSNKKMLDDLPISPEDVFVDSDDMSVIDQITSAVQKEADDLVKYEEDMRRYRQMMQRLKGGSALSSMQDDDLLTFFDSSLNMFTPPKHRWNGRRPVMAVCFDDCLGSLIFSRPRKLNKLCTGTRHLGSFEDDRI</sequence>
<reference evidence="3 4" key="1">
    <citation type="journal article" date="2024" name="Science">
        <title>Giant polyketide synthase enzymes in the biosynthesis of giant marine polyether toxins.</title>
        <authorList>
            <person name="Fallon T.R."/>
            <person name="Shende V.V."/>
            <person name="Wierzbicki I.H."/>
            <person name="Pendleton A.L."/>
            <person name="Watervoot N.F."/>
            <person name="Auber R.P."/>
            <person name="Gonzalez D.J."/>
            <person name="Wisecaver J.H."/>
            <person name="Moore B.S."/>
        </authorList>
    </citation>
    <scope>NUCLEOTIDE SEQUENCE [LARGE SCALE GENOMIC DNA]</scope>
    <source>
        <strain evidence="3 4">12B1</strain>
    </source>
</reference>
<name>A0AB34IPN8_PRYPA</name>
<comment type="caution">
    <text evidence="3">The sequence shown here is derived from an EMBL/GenBank/DDBJ whole genome shotgun (WGS) entry which is preliminary data.</text>
</comment>
<evidence type="ECO:0000313" key="4">
    <source>
        <dbReference type="Proteomes" id="UP001515480"/>
    </source>
</evidence>
<evidence type="ECO:0000256" key="1">
    <source>
        <dbReference type="SAM" id="Coils"/>
    </source>
</evidence>
<dbReference type="Proteomes" id="UP001515480">
    <property type="component" value="Unassembled WGS sequence"/>
</dbReference>